<dbReference type="Gene3D" id="1.10.10.10">
    <property type="entry name" value="Winged helix-like DNA-binding domain superfamily/Winged helix DNA-binding domain"/>
    <property type="match status" value="1"/>
</dbReference>
<dbReference type="Pfam" id="PF00392">
    <property type="entry name" value="GntR"/>
    <property type="match status" value="1"/>
</dbReference>
<dbReference type="SMART" id="SM00345">
    <property type="entry name" value="HTH_GNTR"/>
    <property type="match status" value="1"/>
</dbReference>
<evidence type="ECO:0000313" key="7">
    <source>
        <dbReference type="Proteomes" id="UP000235916"/>
    </source>
</evidence>
<dbReference type="EMBL" id="POSP01000003">
    <property type="protein sequence ID" value="PND37614.1"/>
    <property type="molecule type" value="Genomic_DNA"/>
</dbReference>
<reference evidence="6 7" key="1">
    <citation type="submission" date="2018-01" db="EMBL/GenBank/DDBJ databases">
        <title>Draft genome sequence of Paucibacter aquatile CR182 isolated from freshwater of the Nakdong River.</title>
        <authorList>
            <person name="Choi A."/>
            <person name="Chung E.J."/>
        </authorList>
    </citation>
    <scope>NUCLEOTIDE SEQUENCE [LARGE SCALE GENOMIC DNA]</scope>
    <source>
        <strain evidence="6 7">CR182</strain>
    </source>
</reference>
<dbReference type="PANTHER" id="PTHR44846:SF16">
    <property type="entry name" value="TRANSCRIPTIONAL REGULATOR PHNF-RELATED"/>
    <property type="match status" value="1"/>
</dbReference>
<dbReference type="GO" id="GO:0045892">
    <property type="term" value="P:negative regulation of DNA-templated transcription"/>
    <property type="evidence" value="ECO:0007669"/>
    <property type="project" value="UniProtKB-UniRule"/>
</dbReference>
<keyword evidence="1" id="KW-0805">Transcription regulation</keyword>
<dbReference type="SUPFAM" id="SSF64288">
    <property type="entry name" value="Chorismate lyase-like"/>
    <property type="match status" value="1"/>
</dbReference>
<accession>A0A2N8KVX0</accession>
<dbReference type="PROSITE" id="PS50949">
    <property type="entry name" value="HTH_GNTR"/>
    <property type="match status" value="1"/>
</dbReference>
<dbReference type="SMART" id="SM00866">
    <property type="entry name" value="UTRA"/>
    <property type="match status" value="1"/>
</dbReference>
<protein>
    <recommendedName>
        <fullName evidence="4">Histidine utilization repressor</fullName>
    </recommendedName>
</protein>
<dbReference type="PANTHER" id="PTHR44846">
    <property type="entry name" value="MANNOSYL-D-GLYCERATE TRANSPORT/METABOLISM SYSTEM REPRESSOR MNGR-RELATED"/>
    <property type="match status" value="1"/>
</dbReference>
<evidence type="ECO:0000259" key="5">
    <source>
        <dbReference type="PROSITE" id="PS50949"/>
    </source>
</evidence>
<dbReference type="RefSeq" id="WP_102767532.1">
    <property type="nucleotide sequence ID" value="NZ_CP124551.1"/>
</dbReference>
<dbReference type="InterPro" id="IPR011663">
    <property type="entry name" value="UTRA"/>
</dbReference>
<dbReference type="Gene3D" id="3.40.1410.10">
    <property type="entry name" value="Chorismate lyase-like"/>
    <property type="match status" value="1"/>
</dbReference>
<name>A0A2N8KVX0_9BURK</name>
<dbReference type="NCBIfam" id="TIGR02018">
    <property type="entry name" value="his_ut_repres"/>
    <property type="match status" value="1"/>
</dbReference>
<dbReference type="InterPro" id="IPR010248">
    <property type="entry name" value="His_ut_repres"/>
</dbReference>
<dbReference type="SUPFAM" id="SSF46785">
    <property type="entry name" value="Winged helix' DNA-binding domain"/>
    <property type="match status" value="1"/>
</dbReference>
<gene>
    <name evidence="6" type="primary">hutC</name>
    <name evidence="6" type="ORF">C1O66_08805</name>
</gene>
<dbReference type="FunFam" id="1.10.10.10:FF:000079">
    <property type="entry name" value="GntR family transcriptional regulator"/>
    <property type="match status" value="1"/>
</dbReference>
<dbReference type="Proteomes" id="UP000235916">
    <property type="component" value="Unassembled WGS sequence"/>
</dbReference>
<dbReference type="InterPro" id="IPR028978">
    <property type="entry name" value="Chorismate_lyase_/UTRA_dom_sf"/>
</dbReference>
<dbReference type="InterPro" id="IPR000524">
    <property type="entry name" value="Tscrpt_reg_HTH_GntR"/>
</dbReference>
<evidence type="ECO:0000256" key="3">
    <source>
        <dbReference type="ARBA" id="ARBA00023163"/>
    </source>
</evidence>
<dbReference type="GO" id="GO:0003677">
    <property type="term" value="F:DNA binding"/>
    <property type="evidence" value="ECO:0007669"/>
    <property type="project" value="UniProtKB-UniRule"/>
</dbReference>
<dbReference type="OrthoDB" id="9808698at2"/>
<keyword evidence="7" id="KW-1185">Reference proteome</keyword>
<organism evidence="6 7">
    <name type="scientific">Kinneretia aquatilis</name>
    <dbReference type="NCBI Taxonomy" id="2070761"/>
    <lineage>
        <taxon>Bacteria</taxon>
        <taxon>Pseudomonadati</taxon>
        <taxon>Pseudomonadota</taxon>
        <taxon>Betaproteobacteria</taxon>
        <taxon>Burkholderiales</taxon>
        <taxon>Sphaerotilaceae</taxon>
        <taxon>Roseateles</taxon>
    </lineage>
</organism>
<comment type="caution">
    <text evidence="6">The sequence shown here is derived from an EMBL/GenBank/DDBJ whole genome shotgun (WGS) entry which is preliminary data.</text>
</comment>
<feature type="domain" description="HTH gntR-type" evidence="5">
    <location>
        <begin position="10"/>
        <end position="78"/>
    </location>
</feature>
<dbReference type="PRINTS" id="PR00035">
    <property type="entry name" value="HTHGNTR"/>
</dbReference>
<dbReference type="InterPro" id="IPR036388">
    <property type="entry name" value="WH-like_DNA-bd_sf"/>
</dbReference>
<keyword evidence="2" id="KW-0238">DNA-binding</keyword>
<dbReference type="AlphaFoldDB" id="A0A2N8KVX0"/>
<evidence type="ECO:0000256" key="1">
    <source>
        <dbReference type="ARBA" id="ARBA00023015"/>
    </source>
</evidence>
<proteinExistence type="predicted"/>
<evidence type="ECO:0000256" key="2">
    <source>
        <dbReference type="ARBA" id="ARBA00023125"/>
    </source>
</evidence>
<evidence type="ECO:0000313" key="6">
    <source>
        <dbReference type="EMBL" id="PND37614.1"/>
    </source>
</evidence>
<sequence length="240" mass="26746">MVRKSPASPEPQYLKVQNHLRERIASGHWVAGDLLPSEAELVQTFGVSRMTVNRALRELHQEGLIERVQGVGTFVAQLHRISSTLTVRDVHDEIAERGHRHEAVLHRLETLKATAEQAAEFELPAGAELFHSVIVHLENGVAIQCEDRLVNPLCAPDYLAQDFSQSTPTHYLLQVAPLSEARYTIESTLPSESEAKLLGISRRDPCLVVKRSTLSRGRIVTTVRLTHPGSRYLLQGSFQA</sequence>
<dbReference type="GO" id="GO:0003700">
    <property type="term" value="F:DNA-binding transcription factor activity"/>
    <property type="evidence" value="ECO:0007669"/>
    <property type="project" value="UniProtKB-UniRule"/>
</dbReference>
<dbReference type="Pfam" id="PF07702">
    <property type="entry name" value="UTRA"/>
    <property type="match status" value="1"/>
</dbReference>
<evidence type="ECO:0000256" key="4">
    <source>
        <dbReference type="NCBIfam" id="TIGR02018"/>
    </source>
</evidence>
<dbReference type="CDD" id="cd07377">
    <property type="entry name" value="WHTH_GntR"/>
    <property type="match status" value="1"/>
</dbReference>
<dbReference type="InterPro" id="IPR050679">
    <property type="entry name" value="Bact_HTH_transcr_reg"/>
</dbReference>
<keyword evidence="3" id="KW-0804">Transcription</keyword>
<dbReference type="GO" id="GO:0006547">
    <property type="term" value="P:L-histidine metabolic process"/>
    <property type="evidence" value="ECO:0007669"/>
    <property type="project" value="UniProtKB-UniRule"/>
</dbReference>
<dbReference type="InterPro" id="IPR036390">
    <property type="entry name" value="WH_DNA-bd_sf"/>
</dbReference>